<keyword evidence="2" id="KW-1185">Reference proteome</keyword>
<name>A0A3M7Q0K2_BRAPC</name>
<dbReference type="AlphaFoldDB" id="A0A3M7Q0K2"/>
<evidence type="ECO:0000313" key="1">
    <source>
        <dbReference type="EMBL" id="RNA04823.1"/>
    </source>
</evidence>
<evidence type="ECO:0000313" key="2">
    <source>
        <dbReference type="Proteomes" id="UP000276133"/>
    </source>
</evidence>
<dbReference type="EMBL" id="REGN01007950">
    <property type="protein sequence ID" value="RNA04823.1"/>
    <property type="molecule type" value="Genomic_DNA"/>
</dbReference>
<accession>A0A3M7Q0K2</accession>
<comment type="caution">
    <text evidence="1">The sequence shown here is derived from an EMBL/GenBank/DDBJ whole genome shotgun (WGS) entry which is preliminary data.</text>
</comment>
<reference evidence="1 2" key="1">
    <citation type="journal article" date="2018" name="Sci. Rep.">
        <title>Genomic signatures of local adaptation to the degree of environmental predictability in rotifers.</title>
        <authorList>
            <person name="Franch-Gras L."/>
            <person name="Hahn C."/>
            <person name="Garcia-Roger E.M."/>
            <person name="Carmona M.J."/>
            <person name="Serra M."/>
            <person name="Gomez A."/>
        </authorList>
    </citation>
    <scope>NUCLEOTIDE SEQUENCE [LARGE SCALE GENOMIC DNA]</scope>
    <source>
        <strain evidence="1">HYR1</strain>
    </source>
</reference>
<protein>
    <submittedName>
        <fullName evidence="1">Uncharacterized protein</fullName>
    </submittedName>
</protein>
<dbReference type="Proteomes" id="UP000276133">
    <property type="component" value="Unassembled WGS sequence"/>
</dbReference>
<gene>
    <name evidence="1" type="ORF">BpHYR1_008865</name>
</gene>
<organism evidence="1 2">
    <name type="scientific">Brachionus plicatilis</name>
    <name type="common">Marine rotifer</name>
    <name type="synonym">Brachionus muelleri</name>
    <dbReference type="NCBI Taxonomy" id="10195"/>
    <lineage>
        <taxon>Eukaryota</taxon>
        <taxon>Metazoa</taxon>
        <taxon>Spiralia</taxon>
        <taxon>Gnathifera</taxon>
        <taxon>Rotifera</taxon>
        <taxon>Eurotatoria</taxon>
        <taxon>Monogononta</taxon>
        <taxon>Pseudotrocha</taxon>
        <taxon>Ploima</taxon>
        <taxon>Brachionidae</taxon>
        <taxon>Brachionus</taxon>
    </lineage>
</organism>
<proteinExistence type="predicted"/>
<sequence length="414" mass="47189">MDKNYLNLLIAFIWLNYSYSIKNFIINEYGGNLTVETSAYIGGAYCPSLNRVYFSPYQQAKVGIYHYIDCSTDQVETYGNITLADYGYKGATYSPTQNRIYFSPYDQPSEEFWHYIDCETGNLVSYHHNTSIESHAYSQRVYSPNENKIYLLPYLPSLFDNLYYIDCNNGSVIKFTQSSSFSIEDEGYFPTYSAGVFSPKENKIYSIPSGIASSRLWHYINCDMNTILVVQIYLSPDAQSSQEFWHYIDCDTGEFVAYKHNVTILNSPYFGAVLNENVDKIYFVPFGQGPGEYWHYKALERDINQISTQIPTEYSNENTNFNNTELSSEQFNQFTSIQSVDYNSFSTPSPSVLTTELNQDTSLLTVSDNLSPLASKSPDVITTTSLDFFHLSTMDVIALENSSKSTLTETTPKT</sequence>